<feature type="compositionally biased region" description="Low complexity" evidence="10">
    <location>
        <begin position="211"/>
        <end position="232"/>
    </location>
</feature>
<dbReference type="InParanoid" id="A5E5I1"/>
<feature type="region of interest" description="Disordered" evidence="10">
    <location>
        <begin position="127"/>
        <end position="147"/>
    </location>
</feature>
<dbReference type="InterPro" id="IPR000719">
    <property type="entry name" value="Prot_kinase_dom"/>
</dbReference>
<dbReference type="eggNOG" id="KOG0580">
    <property type="taxonomic scope" value="Eukaryota"/>
</dbReference>
<keyword evidence="2 9" id="KW-0808">Transferase</keyword>
<feature type="binding site" evidence="7">
    <location>
        <begin position="383"/>
        <end position="384"/>
    </location>
    <ligand>
        <name>ATP</name>
        <dbReference type="ChEBI" id="CHEBI:30616"/>
    </ligand>
</feature>
<dbReference type="InterPro" id="IPR011009">
    <property type="entry name" value="Kinase-like_dom_sf"/>
</dbReference>
<dbReference type="KEGG" id="lel:PVL30_005592"/>
<dbReference type="PANTHER" id="PTHR24350">
    <property type="entry name" value="SERINE/THREONINE-PROTEIN KINASE IAL-RELATED"/>
    <property type="match status" value="1"/>
</dbReference>
<dbReference type="FunCoup" id="A5E5I1">
    <property type="interactions" value="1016"/>
</dbReference>
<dbReference type="AlphaFoldDB" id="A5E5I1"/>
<dbReference type="CDD" id="cd14007">
    <property type="entry name" value="STKc_Aurora"/>
    <property type="match status" value="1"/>
</dbReference>
<reference evidence="12 13" key="1">
    <citation type="journal article" date="2009" name="Nature">
        <title>Evolution of pathogenicity and sexual reproduction in eight Candida genomes.</title>
        <authorList>
            <person name="Butler G."/>
            <person name="Rasmussen M.D."/>
            <person name="Lin M.F."/>
            <person name="Santos M.A."/>
            <person name="Sakthikumar S."/>
            <person name="Munro C.A."/>
            <person name="Rheinbay E."/>
            <person name="Grabherr M."/>
            <person name="Forche A."/>
            <person name="Reedy J.L."/>
            <person name="Agrafioti I."/>
            <person name="Arnaud M.B."/>
            <person name="Bates S."/>
            <person name="Brown A.J."/>
            <person name="Brunke S."/>
            <person name="Costanzo M.C."/>
            <person name="Fitzpatrick D.A."/>
            <person name="de Groot P.W."/>
            <person name="Harris D."/>
            <person name="Hoyer L.L."/>
            <person name="Hube B."/>
            <person name="Klis F.M."/>
            <person name="Kodira C."/>
            <person name="Lennard N."/>
            <person name="Logue M.E."/>
            <person name="Martin R."/>
            <person name="Neiman A.M."/>
            <person name="Nikolaou E."/>
            <person name="Quail M.A."/>
            <person name="Quinn J."/>
            <person name="Santos M.C."/>
            <person name="Schmitzberger F.F."/>
            <person name="Sherlock G."/>
            <person name="Shah P."/>
            <person name="Silverstein K.A."/>
            <person name="Skrzypek M.S."/>
            <person name="Soll D."/>
            <person name="Staggs R."/>
            <person name="Stansfield I."/>
            <person name="Stumpf M.P."/>
            <person name="Sudbery P.E."/>
            <person name="Srikantha T."/>
            <person name="Zeng Q."/>
            <person name="Berman J."/>
            <person name="Berriman M."/>
            <person name="Heitman J."/>
            <person name="Gow N.A."/>
            <person name="Lorenz M.C."/>
            <person name="Birren B.W."/>
            <person name="Kellis M."/>
            <person name="Cuomo C.A."/>
        </authorList>
    </citation>
    <scope>NUCLEOTIDE SEQUENCE [LARGE SCALE GENOMIC DNA]</scope>
    <source>
        <strain evidence="13">ATCC 11503 / BCRC 21390 / CBS 2605 / JCM 1781 / NBRC 1676 / NRRL YB-4239</strain>
    </source>
</reference>
<dbReference type="GO" id="GO:0005524">
    <property type="term" value="F:ATP binding"/>
    <property type="evidence" value="ECO:0007669"/>
    <property type="project" value="UniProtKB-UniRule"/>
</dbReference>
<feature type="binding site" evidence="7">
    <location>
        <position position="266"/>
    </location>
    <ligand>
        <name>ATP</name>
        <dbReference type="ChEBI" id="CHEBI:30616"/>
    </ligand>
</feature>
<dbReference type="GeneID" id="5231256"/>
<evidence type="ECO:0000256" key="2">
    <source>
        <dbReference type="ARBA" id="ARBA00022679"/>
    </source>
</evidence>
<evidence type="ECO:0000256" key="8">
    <source>
        <dbReference type="PIRSR" id="PIRSR630616-3"/>
    </source>
</evidence>
<dbReference type="EMBL" id="CH981530">
    <property type="protein sequence ID" value="EDK46689.1"/>
    <property type="molecule type" value="Genomic_DNA"/>
</dbReference>
<dbReference type="PROSITE" id="PS50011">
    <property type="entry name" value="PROTEIN_KINASE_DOM"/>
    <property type="match status" value="1"/>
</dbReference>
<protein>
    <recommendedName>
        <fullName evidence="9">Aurora kinase</fullName>
        <ecNumber evidence="9">2.7.11.1</ecNumber>
    </recommendedName>
</protein>
<sequence>MFNNSATSVGLAGRERKVLTNIDIHSATSNTPHLDRYRRSIKNISKPIGGYRRGDHTKENNQSHQGTEVSALKPVLAVRSTTKSKDAFTTPTPYRRVQTPISKKRRTSPLSTKISQHLLGLETSVPNKVASRKHSSSPFIDKPKHTAGVTTNAPMQLTENAPVLCIEKYHTSLPFLASTNSPSRPESNIYKPARPVQDTETGMQHKSNVITTASSASPTSQASPSQPVPQQSIPKNLTQPAQLTQSTLLLPKFEDFEIGRCLGKGKLGKVYCAKHIKSDYLVALKVMNKQEIVNNRIERNFRREIEIQSALHHDNITKLYTWFYDTTNVYLVLEYGLQGEIYTHLKKSKRFSNRTASCYVFQVTKALIYLHSKGIIHRDLKPENIMLDANNVVKLSDFGWSVYTKRNLTSGGNFQLLRHPTKASVVTGTPGVTASAITQPLPSSLLSSTFPSTRRVTFCGTIDYLPPEMIEQKPHDEKVDVWALGVLIYEFLVGKPPFEEPDKNATYKRIVRVDLKFPRSIDIDARDLILRLLKKQPEERISLQKVLKHPWILKNKPLWPKH</sequence>
<dbReference type="OrthoDB" id="377346at2759"/>
<dbReference type="InterPro" id="IPR008271">
    <property type="entry name" value="Ser/Thr_kinase_AS"/>
</dbReference>
<feature type="region of interest" description="Disordered" evidence="10">
    <location>
        <begin position="177"/>
        <end position="234"/>
    </location>
</feature>
<dbReference type="Proteomes" id="UP000001996">
    <property type="component" value="Unassembled WGS sequence"/>
</dbReference>
<keyword evidence="5 7" id="KW-0067">ATP-binding</keyword>
<evidence type="ECO:0000259" key="11">
    <source>
        <dbReference type="PROSITE" id="PS50011"/>
    </source>
</evidence>
<name>A5E5I1_LODEL</name>
<evidence type="ECO:0000313" key="13">
    <source>
        <dbReference type="Proteomes" id="UP000001996"/>
    </source>
</evidence>
<evidence type="ECO:0000256" key="9">
    <source>
        <dbReference type="RuleBase" id="RU367134"/>
    </source>
</evidence>
<proteinExistence type="inferred from homology"/>
<dbReference type="SMART" id="SM00220">
    <property type="entry name" value="S_TKc"/>
    <property type="match status" value="1"/>
</dbReference>
<evidence type="ECO:0000256" key="3">
    <source>
        <dbReference type="ARBA" id="ARBA00022741"/>
    </source>
</evidence>
<feature type="compositionally biased region" description="Basic and acidic residues" evidence="10">
    <location>
        <begin position="52"/>
        <end position="61"/>
    </location>
</feature>
<dbReference type="SUPFAM" id="SSF56112">
    <property type="entry name" value="Protein kinase-like (PK-like)"/>
    <property type="match status" value="1"/>
</dbReference>
<keyword evidence="13" id="KW-1185">Reference proteome</keyword>
<dbReference type="EC" id="2.7.11.1" evidence="9"/>
<dbReference type="STRING" id="379508.A5E5I1"/>
<dbReference type="FunFam" id="3.30.200.20:FF:000042">
    <property type="entry name" value="Aurora kinase A"/>
    <property type="match status" value="1"/>
</dbReference>
<keyword evidence="3 7" id="KW-0547">Nucleotide-binding</keyword>
<comment type="catalytic activity">
    <reaction evidence="9">
        <text>L-seryl-[protein] + ATP = O-phospho-L-seryl-[protein] + ADP + H(+)</text>
        <dbReference type="Rhea" id="RHEA:17989"/>
        <dbReference type="Rhea" id="RHEA-COMP:9863"/>
        <dbReference type="Rhea" id="RHEA-COMP:11604"/>
        <dbReference type="ChEBI" id="CHEBI:15378"/>
        <dbReference type="ChEBI" id="CHEBI:29999"/>
        <dbReference type="ChEBI" id="CHEBI:30616"/>
        <dbReference type="ChEBI" id="CHEBI:83421"/>
        <dbReference type="ChEBI" id="CHEBI:456216"/>
        <dbReference type="EC" id="2.7.11.1"/>
    </reaction>
</comment>
<organism evidence="12 13">
    <name type="scientific">Lodderomyces elongisporus (strain ATCC 11503 / CBS 2605 / JCM 1781 / NBRC 1676 / NRRL YB-4239)</name>
    <name type="common">Yeast</name>
    <name type="synonym">Saccharomyces elongisporus</name>
    <dbReference type="NCBI Taxonomy" id="379508"/>
    <lineage>
        <taxon>Eukaryota</taxon>
        <taxon>Fungi</taxon>
        <taxon>Dikarya</taxon>
        <taxon>Ascomycota</taxon>
        <taxon>Saccharomycotina</taxon>
        <taxon>Pichiomycetes</taxon>
        <taxon>Debaryomycetaceae</taxon>
        <taxon>Candida/Lodderomyces clade</taxon>
        <taxon>Lodderomyces</taxon>
    </lineage>
</organism>
<evidence type="ECO:0000256" key="6">
    <source>
        <dbReference type="PIRSR" id="PIRSR630616-1"/>
    </source>
</evidence>
<comment type="similarity">
    <text evidence="9">Belongs to the protein kinase superfamily. Ser/Thr protein kinase family. Aurora subfamily.</text>
</comment>
<keyword evidence="1 9" id="KW-0723">Serine/threonine-protein kinase</keyword>
<dbReference type="Pfam" id="PF00069">
    <property type="entry name" value="Pkinase"/>
    <property type="match status" value="2"/>
</dbReference>
<dbReference type="HOGENOM" id="CLU_484904_0_0_1"/>
<feature type="region of interest" description="Disordered" evidence="10">
    <location>
        <begin position="82"/>
        <end position="111"/>
    </location>
</feature>
<evidence type="ECO:0000256" key="7">
    <source>
        <dbReference type="PIRSR" id="PIRSR630616-2"/>
    </source>
</evidence>
<comment type="catalytic activity">
    <reaction evidence="9">
        <text>L-threonyl-[protein] + ATP = O-phospho-L-threonyl-[protein] + ADP + H(+)</text>
        <dbReference type="Rhea" id="RHEA:46608"/>
        <dbReference type="Rhea" id="RHEA-COMP:11060"/>
        <dbReference type="Rhea" id="RHEA-COMP:11605"/>
        <dbReference type="ChEBI" id="CHEBI:15378"/>
        <dbReference type="ChEBI" id="CHEBI:30013"/>
        <dbReference type="ChEBI" id="CHEBI:30616"/>
        <dbReference type="ChEBI" id="CHEBI:61977"/>
        <dbReference type="ChEBI" id="CHEBI:456216"/>
        <dbReference type="EC" id="2.7.11.1"/>
    </reaction>
</comment>
<dbReference type="InterPro" id="IPR030616">
    <property type="entry name" value="Aur-like"/>
</dbReference>
<dbReference type="OMA" id="NIDIHSA"/>
<dbReference type="GO" id="GO:0004674">
    <property type="term" value="F:protein serine/threonine kinase activity"/>
    <property type="evidence" value="ECO:0007669"/>
    <property type="project" value="UniProtKB-KW"/>
</dbReference>
<evidence type="ECO:0000313" key="12">
    <source>
        <dbReference type="EMBL" id="EDK46689.1"/>
    </source>
</evidence>
<feature type="domain" description="Protein kinase" evidence="11">
    <location>
        <begin position="256"/>
        <end position="552"/>
    </location>
</feature>
<feature type="compositionally biased region" description="Polar residues" evidence="10">
    <location>
        <begin position="198"/>
        <end position="210"/>
    </location>
</feature>
<feature type="region of interest" description="Disordered" evidence="10">
    <location>
        <begin position="46"/>
        <end position="68"/>
    </location>
</feature>
<dbReference type="PROSITE" id="PS00108">
    <property type="entry name" value="PROTEIN_KINASE_ST"/>
    <property type="match status" value="1"/>
</dbReference>
<evidence type="ECO:0000256" key="4">
    <source>
        <dbReference type="ARBA" id="ARBA00022777"/>
    </source>
</evidence>
<gene>
    <name evidence="12" type="ORF">LELG_04870</name>
</gene>
<feature type="active site" description="Proton acceptor" evidence="6">
    <location>
        <position position="379"/>
    </location>
</feature>
<feature type="binding site" evidence="7">
    <location>
        <position position="397"/>
    </location>
    <ligand>
        <name>ATP</name>
        <dbReference type="ChEBI" id="CHEBI:30616"/>
    </ligand>
</feature>
<evidence type="ECO:0000256" key="5">
    <source>
        <dbReference type="ARBA" id="ARBA00022840"/>
    </source>
</evidence>
<dbReference type="Gene3D" id="1.10.510.10">
    <property type="entry name" value="Transferase(Phosphotransferase) domain 1"/>
    <property type="match status" value="2"/>
</dbReference>
<feature type="binding site" evidence="7">
    <location>
        <position position="285"/>
    </location>
    <ligand>
        <name>ATP</name>
        <dbReference type="ChEBI" id="CHEBI:30616"/>
    </ligand>
</feature>
<evidence type="ECO:0000256" key="10">
    <source>
        <dbReference type="SAM" id="MobiDB-lite"/>
    </source>
</evidence>
<feature type="compositionally biased region" description="Polar residues" evidence="10">
    <location>
        <begin position="177"/>
        <end position="186"/>
    </location>
</feature>
<evidence type="ECO:0000256" key="1">
    <source>
        <dbReference type="ARBA" id="ARBA00022527"/>
    </source>
</evidence>
<accession>A5E5I1</accession>
<feature type="cross-link" description="Glycyl lysine isopeptide (Lys-Gly) (interchain with G-Cter in SUMO2)" evidence="8">
    <location>
        <position position="381"/>
    </location>
</feature>
<keyword evidence="4 9" id="KW-0418">Kinase</keyword>
<dbReference type="VEuPathDB" id="FungiDB:LELG_04870"/>